<dbReference type="InterPro" id="IPR013324">
    <property type="entry name" value="RNA_pol_sigma_r3/r4-like"/>
</dbReference>
<dbReference type="InterPro" id="IPR039425">
    <property type="entry name" value="RNA_pol_sigma-70-like"/>
</dbReference>
<dbReference type="Pfam" id="PF08281">
    <property type="entry name" value="Sigma70_r4_2"/>
    <property type="match status" value="1"/>
</dbReference>
<feature type="domain" description="RNA polymerase sigma-70 region 2" evidence="5">
    <location>
        <begin position="29"/>
        <end position="95"/>
    </location>
</feature>
<evidence type="ECO:0000313" key="7">
    <source>
        <dbReference type="EMBL" id="MBB5015510.1"/>
    </source>
</evidence>
<dbReference type="PANTHER" id="PTHR43133:SF46">
    <property type="entry name" value="RNA POLYMERASE SIGMA-70 FACTOR ECF SUBFAMILY"/>
    <property type="match status" value="1"/>
</dbReference>
<dbReference type="NCBIfam" id="TIGR02937">
    <property type="entry name" value="sigma70-ECF"/>
    <property type="match status" value="1"/>
</dbReference>
<organism evidence="7 8">
    <name type="scientific">Rehaibacterium terrae</name>
    <dbReference type="NCBI Taxonomy" id="1341696"/>
    <lineage>
        <taxon>Bacteria</taxon>
        <taxon>Pseudomonadati</taxon>
        <taxon>Pseudomonadota</taxon>
        <taxon>Gammaproteobacteria</taxon>
        <taxon>Lysobacterales</taxon>
        <taxon>Lysobacteraceae</taxon>
        <taxon>Rehaibacterium</taxon>
    </lineage>
</organism>
<dbReference type="CDD" id="cd06171">
    <property type="entry name" value="Sigma70_r4"/>
    <property type="match status" value="1"/>
</dbReference>
<comment type="similarity">
    <text evidence="1">Belongs to the sigma-70 factor family. ECF subfamily.</text>
</comment>
<dbReference type="EMBL" id="JACHHX010000008">
    <property type="protein sequence ID" value="MBB5015510.1"/>
    <property type="molecule type" value="Genomic_DNA"/>
</dbReference>
<dbReference type="SUPFAM" id="SSF88946">
    <property type="entry name" value="Sigma2 domain of RNA polymerase sigma factors"/>
    <property type="match status" value="1"/>
</dbReference>
<protein>
    <submittedName>
        <fullName evidence="7">RNA polymerase sigma-70 factor (ECF subfamily)</fullName>
    </submittedName>
</protein>
<proteinExistence type="inferred from homology"/>
<evidence type="ECO:0000259" key="6">
    <source>
        <dbReference type="Pfam" id="PF08281"/>
    </source>
</evidence>
<evidence type="ECO:0000259" key="5">
    <source>
        <dbReference type="Pfam" id="PF04542"/>
    </source>
</evidence>
<dbReference type="InterPro" id="IPR007627">
    <property type="entry name" value="RNA_pol_sigma70_r2"/>
</dbReference>
<gene>
    <name evidence="7" type="ORF">HNQ58_001414</name>
</gene>
<sequence>MNAEPASAIEEAALVARARQGDGDAFAALYRLHGRAIYALALRISGDPATAEDIVQDTFLKALQSLGGFRGDAPLRAWLKRMASNLAIDRLRAARPTLNLDDVQIDAAEPSTERRLDALGLLARLSPQARTVVWLHQMEGYSHPEIAALFGHTESWSKSILSRALARLRGWLEESP</sequence>
<feature type="domain" description="RNA polymerase sigma factor 70 region 4 type 2" evidence="6">
    <location>
        <begin position="119"/>
        <end position="168"/>
    </location>
</feature>
<dbReference type="AlphaFoldDB" id="A0A7W8DE67"/>
<dbReference type="RefSeq" id="WP_183948196.1">
    <property type="nucleotide sequence ID" value="NZ_JACHHX010000008.1"/>
</dbReference>
<keyword evidence="8" id="KW-1185">Reference proteome</keyword>
<dbReference type="InterPro" id="IPR013249">
    <property type="entry name" value="RNA_pol_sigma70_r4_t2"/>
</dbReference>
<dbReference type="GO" id="GO:0016987">
    <property type="term" value="F:sigma factor activity"/>
    <property type="evidence" value="ECO:0007669"/>
    <property type="project" value="UniProtKB-KW"/>
</dbReference>
<dbReference type="GO" id="GO:0006352">
    <property type="term" value="P:DNA-templated transcription initiation"/>
    <property type="evidence" value="ECO:0007669"/>
    <property type="project" value="InterPro"/>
</dbReference>
<dbReference type="InterPro" id="IPR014284">
    <property type="entry name" value="RNA_pol_sigma-70_dom"/>
</dbReference>
<dbReference type="Pfam" id="PF04542">
    <property type="entry name" value="Sigma70_r2"/>
    <property type="match status" value="1"/>
</dbReference>
<dbReference type="InterPro" id="IPR013325">
    <property type="entry name" value="RNA_pol_sigma_r2"/>
</dbReference>
<evidence type="ECO:0000313" key="8">
    <source>
        <dbReference type="Proteomes" id="UP000519004"/>
    </source>
</evidence>
<keyword evidence="4" id="KW-0804">Transcription</keyword>
<evidence type="ECO:0000256" key="3">
    <source>
        <dbReference type="ARBA" id="ARBA00023082"/>
    </source>
</evidence>
<dbReference type="Proteomes" id="UP000519004">
    <property type="component" value="Unassembled WGS sequence"/>
</dbReference>
<keyword evidence="3" id="KW-0731">Sigma factor</keyword>
<dbReference type="PANTHER" id="PTHR43133">
    <property type="entry name" value="RNA POLYMERASE ECF-TYPE SIGMA FACTO"/>
    <property type="match status" value="1"/>
</dbReference>
<dbReference type="SUPFAM" id="SSF88659">
    <property type="entry name" value="Sigma3 and sigma4 domains of RNA polymerase sigma factors"/>
    <property type="match status" value="1"/>
</dbReference>
<dbReference type="Gene3D" id="1.10.1740.10">
    <property type="match status" value="1"/>
</dbReference>
<dbReference type="Gene3D" id="1.10.10.10">
    <property type="entry name" value="Winged helix-like DNA-binding domain superfamily/Winged helix DNA-binding domain"/>
    <property type="match status" value="1"/>
</dbReference>
<name>A0A7W8DE67_9GAMM</name>
<dbReference type="GO" id="GO:0003677">
    <property type="term" value="F:DNA binding"/>
    <property type="evidence" value="ECO:0007669"/>
    <property type="project" value="InterPro"/>
</dbReference>
<dbReference type="InterPro" id="IPR036388">
    <property type="entry name" value="WH-like_DNA-bd_sf"/>
</dbReference>
<comment type="caution">
    <text evidence="7">The sequence shown here is derived from an EMBL/GenBank/DDBJ whole genome shotgun (WGS) entry which is preliminary data.</text>
</comment>
<evidence type="ECO:0000256" key="4">
    <source>
        <dbReference type="ARBA" id="ARBA00023163"/>
    </source>
</evidence>
<accession>A0A7W8DE67</accession>
<reference evidence="7 8" key="1">
    <citation type="submission" date="2020-08" db="EMBL/GenBank/DDBJ databases">
        <title>Genomic Encyclopedia of Type Strains, Phase IV (KMG-IV): sequencing the most valuable type-strain genomes for metagenomic binning, comparative biology and taxonomic classification.</title>
        <authorList>
            <person name="Goeker M."/>
        </authorList>
    </citation>
    <scope>NUCLEOTIDE SEQUENCE [LARGE SCALE GENOMIC DNA]</scope>
    <source>
        <strain evidence="7 8">DSM 25897</strain>
    </source>
</reference>
<evidence type="ECO:0000256" key="1">
    <source>
        <dbReference type="ARBA" id="ARBA00010641"/>
    </source>
</evidence>
<keyword evidence="2" id="KW-0805">Transcription regulation</keyword>
<evidence type="ECO:0000256" key="2">
    <source>
        <dbReference type="ARBA" id="ARBA00023015"/>
    </source>
</evidence>